<organism evidence="2 3">
    <name type="scientific">Mycolicibacterium litorale</name>
    <dbReference type="NCBI Taxonomy" id="758802"/>
    <lineage>
        <taxon>Bacteria</taxon>
        <taxon>Bacillati</taxon>
        <taxon>Actinomycetota</taxon>
        <taxon>Actinomycetes</taxon>
        <taxon>Mycobacteriales</taxon>
        <taxon>Mycobacteriaceae</taxon>
        <taxon>Mycolicibacterium</taxon>
    </lineage>
</organism>
<reference evidence="2 3" key="1">
    <citation type="journal article" date="2019" name="Emerg. Microbes Infect.">
        <title>Comprehensive subspecies identification of 175 nontuberculous mycobacteria species based on 7547 genomic profiles.</title>
        <authorList>
            <person name="Matsumoto Y."/>
            <person name="Kinjo T."/>
            <person name="Motooka D."/>
            <person name="Nabeya D."/>
            <person name="Jung N."/>
            <person name="Uechi K."/>
            <person name="Horii T."/>
            <person name="Iida T."/>
            <person name="Fujita J."/>
            <person name="Nakamura S."/>
        </authorList>
    </citation>
    <scope>NUCLEOTIDE SEQUENCE [LARGE SCALE GENOMIC DNA]</scope>
    <source>
        <strain evidence="2 3">JCM 17423</strain>
    </source>
</reference>
<feature type="region of interest" description="Disordered" evidence="1">
    <location>
        <begin position="74"/>
        <end position="100"/>
    </location>
</feature>
<protein>
    <submittedName>
        <fullName evidence="2">Uncharacterized protein</fullName>
    </submittedName>
</protein>
<evidence type="ECO:0000256" key="1">
    <source>
        <dbReference type="SAM" id="MobiDB-lite"/>
    </source>
</evidence>
<evidence type="ECO:0000313" key="3">
    <source>
        <dbReference type="Proteomes" id="UP000466607"/>
    </source>
</evidence>
<keyword evidence="3" id="KW-1185">Reference proteome</keyword>
<dbReference type="Proteomes" id="UP000466607">
    <property type="component" value="Chromosome"/>
</dbReference>
<dbReference type="EMBL" id="AP022586">
    <property type="protein sequence ID" value="BBY18277.1"/>
    <property type="molecule type" value="Genomic_DNA"/>
</dbReference>
<name>A0AAD1IRN0_9MYCO</name>
<gene>
    <name evidence="2" type="ORF">MLIT_38690</name>
</gene>
<feature type="compositionally biased region" description="Basic residues" evidence="1">
    <location>
        <begin position="74"/>
        <end position="84"/>
    </location>
</feature>
<sequence>MVDTLVERVTGRPTAVPVPVAVNLGITDESLFGGDEAPADIAGYGPIPASVGRHLVRAAVSDKRSKATLRRLYRHPRSGARRPRLAPGRGGGQGVTGMSL</sequence>
<accession>A0AAD1IRN0</accession>
<proteinExistence type="predicted"/>
<feature type="compositionally biased region" description="Gly residues" evidence="1">
    <location>
        <begin position="88"/>
        <end position="100"/>
    </location>
</feature>
<evidence type="ECO:0000313" key="2">
    <source>
        <dbReference type="EMBL" id="BBY18277.1"/>
    </source>
</evidence>
<dbReference type="AlphaFoldDB" id="A0AAD1IRN0"/>